<feature type="compositionally biased region" description="Low complexity" evidence="7">
    <location>
        <begin position="17"/>
        <end position="30"/>
    </location>
</feature>
<evidence type="ECO:0000313" key="9">
    <source>
        <dbReference type="EMBL" id="TPX18403.1"/>
    </source>
</evidence>
<dbReference type="CDD" id="cd00067">
    <property type="entry name" value="GAL4"/>
    <property type="match status" value="1"/>
</dbReference>
<dbReference type="SMART" id="SM00066">
    <property type="entry name" value="GAL4"/>
    <property type="match status" value="1"/>
</dbReference>
<dbReference type="InterPro" id="IPR007219">
    <property type="entry name" value="XnlR_reg_dom"/>
</dbReference>
<comment type="caution">
    <text evidence="9">The sequence shown here is derived from an EMBL/GenBank/DDBJ whole genome shotgun (WGS) entry which is preliminary data.</text>
</comment>
<evidence type="ECO:0000313" key="11">
    <source>
        <dbReference type="Proteomes" id="UP000319257"/>
    </source>
</evidence>
<feature type="domain" description="Zn(2)-C6 fungal-type" evidence="8">
    <location>
        <begin position="55"/>
        <end position="84"/>
    </location>
</feature>
<evidence type="ECO:0000256" key="5">
    <source>
        <dbReference type="ARBA" id="ARBA00023163"/>
    </source>
</evidence>
<sequence>MSDSAASPLRARLSEGPSKTTSPSWSPPLSTDRKRPRALVGADESGDKRQKVSRACDTCKQRKARCTGTLPCDACVRKGIPCLYASKYSRGRPPTPPPATAAAAPAAAVDACPAHDEARHGRQIGGPIGGSRQGQDARLPAIAGTYVPGRPPSTQPTPLIQSRASPELGATDSQGHYVDPTSGLAFLHRAWKRLSTQQPRAIAQDNAGSERLQLQTSAGDKPFDHDSHLSSILPLPDRATCAELIASYFEVCIATYRFLHRQTVEIWHEQLQQNLDAGMPLDQGLGEMKAATVLTILAIADFHRGKSRGADSQDEALAFIKRSDRLFGTACRLADTAKGNPALDSVQARLCQVLYLLHTSRMNQAWYVFGNVIQTVAALGLHRRTHRNRTLAKDRSGDYITAQCRKRAFWVSYILDIYLGVIFGRPRHYHDENIDQELPDPVDDEDMTPEGPKPHRKRRDCSTDSLIHHARITRIVGETSQRVYAISQSPQETLVHLVQRLNDEISQWNADLPPLLGSVNPSSLVHPFRRQATAMKLARNHAVMHANRPFLLGSSDNRGTQSTVVSRIISDCILAAKDVLEMVDDMARDGTLFHAFWWTHYVTFCALAVIYVWEIQQGASGAAAATSWSGALDAEGLFDLAERCQLHLAQATASNSPSRRYSIILEELRQEAYSQSPGRVKEISTTPRAVLPSSNAGPNGHDGLEPGHGNGMAYDPSSIMHHSVGPNFSAMPSLWDGWQTTDWLDFDSMALGPFSGYAASPDSWYPGGFDSTPYPP</sequence>
<dbReference type="OrthoDB" id="2579025at2759"/>
<keyword evidence="4" id="KW-0238">DNA-binding</keyword>
<accession>A0A507BFY5</accession>
<dbReference type="AlphaFoldDB" id="A0A507BFY5"/>
<dbReference type="GO" id="GO:0043565">
    <property type="term" value="F:sequence-specific DNA binding"/>
    <property type="evidence" value="ECO:0007669"/>
    <property type="project" value="TreeGrafter"/>
</dbReference>
<keyword evidence="6" id="KW-0539">Nucleus</keyword>
<dbReference type="Proteomes" id="UP000319257">
    <property type="component" value="Unassembled WGS sequence"/>
</dbReference>
<evidence type="ECO:0000256" key="7">
    <source>
        <dbReference type="SAM" id="MobiDB-lite"/>
    </source>
</evidence>
<feature type="region of interest" description="Disordered" evidence="7">
    <location>
        <begin position="433"/>
        <end position="461"/>
    </location>
</feature>
<dbReference type="SUPFAM" id="SSF57701">
    <property type="entry name" value="Zn2/Cys6 DNA-binding domain"/>
    <property type="match status" value="1"/>
</dbReference>
<organism evidence="9 11">
    <name type="scientific">Thyridium curvatum</name>
    <dbReference type="NCBI Taxonomy" id="1093900"/>
    <lineage>
        <taxon>Eukaryota</taxon>
        <taxon>Fungi</taxon>
        <taxon>Dikarya</taxon>
        <taxon>Ascomycota</taxon>
        <taxon>Pezizomycotina</taxon>
        <taxon>Sordariomycetes</taxon>
        <taxon>Sordariomycetidae</taxon>
        <taxon>Thyridiales</taxon>
        <taxon>Thyridiaceae</taxon>
        <taxon>Thyridium</taxon>
    </lineage>
</organism>
<proteinExistence type="predicted"/>
<keyword evidence="5" id="KW-0804">Transcription</keyword>
<evidence type="ECO:0000256" key="4">
    <source>
        <dbReference type="ARBA" id="ARBA00023125"/>
    </source>
</evidence>
<dbReference type="PANTHER" id="PTHR47540">
    <property type="entry name" value="THIAMINE REPRESSIBLE GENES REGULATORY PROTEIN THI5"/>
    <property type="match status" value="1"/>
</dbReference>
<keyword evidence="2" id="KW-0479">Metal-binding</keyword>
<dbReference type="Gene3D" id="4.10.240.10">
    <property type="entry name" value="Zn(2)-C6 fungal-type DNA-binding domain"/>
    <property type="match status" value="1"/>
</dbReference>
<dbReference type="SMART" id="SM00906">
    <property type="entry name" value="Fungal_trans"/>
    <property type="match status" value="1"/>
</dbReference>
<name>A0A507BFY5_9PEZI</name>
<dbReference type="GO" id="GO:0045944">
    <property type="term" value="P:positive regulation of transcription by RNA polymerase II"/>
    <property type="evidence" value="ECO:0007669"/>
    <property type="project" value="TreeGrafter"/>
</dbReference>
<keyword evidence="11" id="KW-1185">Reference proteome</keyword>
<dbReference type="GO" id="GO:0006351">
    <property type="term" value="P:DNA-templated transcription"/>
    <property type="evidence" value="ECO:0007669"/>
    <property type="project" value="InterPro"/>
</dbReference>
<dbReference type="PROSITE" id="PS50048">
    <property type="entry name" value="ZN2_CY6_FUNGAL_2"/>
    <property type="match status" value="1"/>
</dbReference>
<dbReference type="InterPro" id="IPR001138">
    <property type="entry name" value="Zn2Cys6_DnaBD"/>
</dbReference>
<evidence type="ECO:0000259" key="8">
    <source>
        <dbReference type="PROSITE" id="PS50048"/>
    </source>
</evidence>
<dbReference type="Pfam" id="PF00172">
    <property type="entry name" value="Zn_clus"/>
    <property type="match status" value="1"/>
</dbReference>
<comment type="subcellular location">
    <subcellularLocation>
        <location evidence="1">Nucleus</location>
    </subcellularLocation>
</comment>
<dbReference type="PROSITE" id="PS00463">
    <property type="entry name" value="ZN2_CY6_FUNGAL_1"/>
    <property type="match status" value="1"/>
</dbReference>
<dbReference type="STRING" id="1093900.A0A507BFY5"/>
<feature type="region of interest" description="Disordered" evidence="7">
    <location>
        <begin position="688"/>
        <end position="712"/>
    </location>
</feature>
<feature type="region of interest" description="Disordered" evidence="7">
    <location>
        <begin position="1"/>
        <end position="53"/>
    </location>
</feature>
<dbReference type="InParanoid" id="A0A507BFY5"/>
<dbReference type="GeneID" id="41979137"/>
<evidence type="ECO:0000256" key="1">
    <source>
        <dbReference type="ARBA" id="ARBA00004123"/>
    </source>
</evidence>
<feature type="compositionally biased region" description="Polar residues" evidence="7">
    <location>
        <begin position="688"/>
        <end position="697"/>
    </location>
</feature>
<dbReference type="GO" id="GO:0008270">
    <property type="term" value="F:zinc ion binding"/>
    <property type="evidence" value="ECO:0007669"/>
    <property type="project" value="InterPro"/>
</dbReference>
<dbReference type="EMBL" id="SKBQ01000114">
    <property type="protein sequence ID" value="TPX18408.1"/>
    <property type="molecule type" value="Genomic_DNA"/>
</dbReference>
<evidence type="ECO:0000256" key="6">
    <source>
        <dbReference type="ARBA" id="ARBA00023242"/>
    </source>
</evidence>
<dbReference type="GO" id="GO:0000981">
    <property type="term" value="F:DNA-binding transcription factor activity, RNA polymerase II-specific"/>
    <property type="evidence" value="ECO:0007669"/>
    <property type="project" value="InterPro"/>
</dbReference>
<dbReference type="CDD" id="cd12148">
    <property type="entry name" value="fungal_TF_MHR"/>
    <property type="match status" value="1"/>
</dbReference>
<evidence type="ECO:0000313" key="10">
    <source>
        <dbReference type="EMBL" id="TPX18408.1"/>
    </source>
</evidence>
<dbReference type="Pfam" id="PF04082">
    <property type="entry name" value="Fungal_trans"/>
    <property type="match status" value="1"/>
</dbReference>
<reference evidence="9 11" key="1">
    <citation type="submission" date="2019-06" db="EMBL/GenBank/DDBJ databases">
        <title>Draft genome sequence of the filamentous fungus Phialemoniopsis curvata isolated from diesel fuel.</title>
        <authorList>
            <person name="Varaljay V.A."/>
            <person name="Lyon W.J."/>
            <person name="Crouch A.L."/>
            <person name="Drake C.E."/>
            <person name="Hollomon J.M."/>
            <person name="Nadeau L.J."/>
            <person name="Nunn H.S."/>
            <person name="Stevenson B.S."/>
            <person name="Bojanowski C.L."/>
            <person name="Crookes-Goodson W.J."/>
        </authorList>
    </citation>
    <scope>NUCLEOTIDE SEQUENCE [LARGE SCALE GENOMIC DNA]</scope>
    <source>
        <strain evidence="9 11">D216</strain>
    </source>
</reference>
<dbReference type="RefSeq" id="XP_031000114.1">
    <property type="nucleotide sequence ID" value="XM_031134447.1"/>
</dbReference>
<keyword evidence="3" id="KW-0805">Transcription regulation</keyword>
<dbReference type="PANTHER" id="PTHR47540:SF2">
    <property type="entry name" value="ZN(II)2CYS6 TRANSCRIPTION FACTOR (EUROFUNG)"/>
    <property type="match status" value="1"/>
</dbReference>
<protein>
    <recommendedName>
        <fullName evidence="8">Zn(2)-C6 fungal-type domain-containing protein</fullName>
    </recommendedName>
</protein>
<gene>
    <name evidence="9" type="ORF">E0L32_011690</name>
    <name evidence="10" type="ORF">E0L32_011695</name>
</gene>
<feature type="region of interest" description="Disordered" evidence="7">
    <location>
        <begin position="198"/>
        <end position="223"/>
    </location>
</feature>
<evidence type="ECO:0000256" key="3">
    <source>
        <dbReference type="ARBA" id="ARBA00023015"/>
    </source>
</evidence>
<dbReference type="EMBL" id="SKBQ01000114">
    <property type="protein sequence ID" value="TPX18403.1"/>
    <property type="molecule type" value="Genomic_DNA"/>
</dbReference>
<dbReference type="GO" id="GO:0005634">
    <property type="term" value="C:nucleus"/>
    <property type="evidence" value="ECO:0007669"/>
    <property type="project" value="UniProtKB-SubCell"/>
</dbReference>
<dbReference type="InterPro" id="IPR036864">
    <property type="entry name" value="Zn2-C6_fun-type_DNA-bd_sf"/>
</dbReference>
<evidence type="ECO:0000256" key="2">
    <source>
        <dbReference type="ARBA" id="ARBA00022723"/>
    </source>
</evidence>
<feature type="compositionally biased region" description="Acidic residues" evidence="7">
    <location>
        <begin position="434"/>
        <end position="448"/>
    </location>
</feature>
<dbReference type="InterPro" id="IPR051711">
    <property type="entry name" value="Stress_Response_Reg"/>
</dbReference>